<sequence length="146" mass="16550">EFKLDYKQEFSYFQSLKHTFKNKGFLLYVGMFFFYEFILLLLGSILPIFAVEVLGTTSALETSFLMGALYIIGIVSMFLWKKLDVKLGGKVGYGLSMVAYVIASIPMLFIDSYIPALITAIFMGVGFGGMLYFIWYIIADVIDDDE</sequence>
<dbReference type="InterPro" id="IPR020846">
    <property type="entry name" value="MFS_dom"/>
</dbReference>
<dbReference type="InterPro" id="IPR039672">
    <property type="entry name" value="MFS_2"/>
</dbReference>
<feature type="non-terminal residue" evidence="3">
    <location>
        <position position="1"/>
    </location>
</feature>
<evidence type="ECO:0000256" key="1">
    <source>
        <dbReference type="SAM" id="Phobius"/>
    </source>
</evidence>
<keyword evidence="1" id="KW-1133">Transmembrane helix</keyword>
<keyword evidence="1" id="KW-0472">Membrane</keyword>
<dbReference type="GO" id="GO:0005886">
    <property type="term" value="C:plasma membrane"/>
    <property type="evidence" value="ECO:0007669"/>
    <property type="project" value="TreeGrafter"/>
</dbReference>
<dbReference type="PANTHER" id="PTHR11328">
    <property type="entry name" value="MAJOR FACILITATOR SUPERFAMILY DOMAIN-CONTAINING PROTEIN"/>
    <property type="match status" value="1"/>
</dbReference>
<feature type="transmembrane region" description="Helical" evidence="1">
    <location>
        <begin position="62"/>
        <end position="80"/>
    </location>
</feature>
<organism evidence="3">
    <name type="scientific">marine sediment metagenome</name>
    <dbReference type="NCBI Taxonomy" id="412755"/>
    <lineage>
        <taxon>unclassified sequences</taxon>
        <taxon>metagenomes</taxon>
        <taxon>ecological metagenomes</taxon>
    </lineage>
</organism>
<dbReference type="Pfam" id="PF13347">
    <property type="entry name" value="MFS_2"/>
    <property type="match status" value="1"/>
</dbReference>
<dbReference type="PANTHER" id="PTHR11328:SF24">
    <property type="entry name" value="MAJOR FACILITATOR SUPERFAMILY (MFS) PROFILE DOMAIN-CONTAINING PROTEIN"/>
    <property type="match status" value="1"/>
</dbReference>
<accession>X1EQW7</accession>
<evidence type="ECO:0000313" key="3">
    <source>
        <dbReference type="EMBL" id="GAH11028.1"/>
    </source>
</evidence>
<feature type="transmembrane region" description="Helical" evidence="1">
    <location>
        <begin position="116"/>
        <end position="138"/>
    </location>
</feature>
<proteinExistence type="predicted"/>
<reference evidence="3" key="1">
    <citation type="journal article" date="2014" name="Front. Microbiol.">
        <title>High frequency of phylogenetically diverse reductive dehalogenase-homologous genes in deep subseafloor sedimentary metagenomes.</title>
        <authorList>
            <person name="Kawai M."/>
            <person name="Futagami T."/>
            <person name="Toyoda A."/>
            <person name="Takaki Y."/>
            <person name="Nishi S."/>
            <person name="Hori S."/>
            <person name="Arai W."/>
            <person name="Tsubouchi T."/>
            <person name="Morono Y."/>
            <person name="Uchiyama I."/>
            <person name="Ito T."/>
            <person name="Fujiyama A."/>
            <person name="Inagaki F."/>
            <person name="Takami H."/>
        </authorList>
    </citation>
    <scope>NUCLEOTIDE SEQUENCE</scope>
    <source>
        <strain evidence="3">Expedition CK06-06</strain>
    </source>
</reference>
<dbReference type="AlphaFoldDB" id="X1EQW7"/>
<dbReference type="Gene3D" id="1.20.1250.20">
    <property type="entry name" value="MFS general substrate transporter like domains"/>
    <property type="match status" value="1"/>
</dbReference>
<feature type="non-terminal residue" evidence="3">
    <location>
        <position position="146"/>
    </location>
</feature>
<name>X1EQW7_9ZZZZ</name>
<feature type="transmembrane region" description="Helical" evidence="1">
    <location>
        <begin position="25"/>
        <end position="50"/>
    </location>
</feature>
<dbReference type="InterPro" id="IPR036259">
    <property type="entry name" value="MFS_trans_sf"/>
</dbReference>
<feature type="transmembrane region" description="Helical" evidence="1">
    <location>
        <begin position="92"/>
        <end position="110"/>
    </location>
</feature>
<gene>
    <name evidence="3" type="ORF">S01H4_63038</name>
</gene>
<evidence type="ECO:0000259" key="2">
    <source>
        <dbReference type="PROSITE" id="PS50850"/>
    </source>
</evidence>
<feature type="domain" description="Major facilitator superfamily (MFS) profile" evidence="2">
    <location>
        <begin position="23"/>
        <end position="146"/>
    </location>
</feature>
<comment type="caution">
    <text evidence="3">The sequence shown here is derived from an EMBL/GenBank/DDBJ whole genome shotgun (WGS) entry which is preliminary data.</text>
</comment>
<dbReference type="PROSITE" id="PS50850">
    <property type="entry name" value="MFS"/>
    <property type="match status" value="1"/>
</dbReference>
<dbReference type="EMBL" id="BART01037788">
    <property type="protein sequence ID" value="GAH11028.1"/>
    <property type="molecule type" value="Genomic_DNA"/>
</dbReference>
<keyword evidence="1" id="KW-0812">Transmembrane</keyword>
<dbReference type="SUPFAM" id="SSF103473">
    <property type="entry name" value="MFS general substrate transporter"/>
    <property type="match status" value="1"/>
</dbReference>
<protein>
    <recommendedName>
        <fullName evidence="2">Major facilitator superfamily (MFS) profile domain-containing protein</fullName>
    </recommendedName>
</protein>
<dbReference type="GO" id="GO:0015293">
    <property type="term" value="F:symporter activity"/>
    <property type="evidence" value="ECO:0007669"/>
    <property type="project" value="InterPro"/>
</dbReference>
<dbReference type="GO" id="GO:0008643">
    <property type="term" value="P:carbohydrate transport"/>
    <property type="evidence" value="ECO:0007669"/>
    <property type="project" value="InterPro"/>
</dbReference>